<dbReference type="Proteomes" id="UP000481153">
    <property type="component" value="Unassembled WGS sequence"/>
</dbReference>
<evidence type="ECO:0000313" key="1">
    <source>
        <dbReference type="EMBL" id="KAF0739214.1"/>
    </source>
</evidence>
<evidence type="ECO:0008006" key="3">
    <source>
        <dbReference type="Google" id="ProtNLM"/>
    </source>
</evidence>
<gene>
    <name evidence="1" type="ORF">Ae201684_005135</name>
</gene>
<organism evidence="1 2">
    <name type="scientific">Aphanomyces euteiches</name>
    <dbReference type="NCBI Taxonomy" id="100861"/>
    <lineage>
        <taxon>Eukaryota</taxon>
        <taxon>Sar</taxon>
        <taxon>Stramenopiles</taxon>
        <taxon>Oomycota</taxon>
        <taxon>Saprolegniomycetes</taxon>
        <taxon>Saprolegniales</taxon>
        <taxon>Verrucalvaceae</taxon>
        <taxon>Aphanomyces</taxon>
    </lineage>
</organism>
<dbReference type="EMBL" id="VJMJ01000066">
    <property type="protein sequence ID" value="KAF0739214.1"/>
    <property type="molecule type" value="Genomic_DNA"/>
</dbReference>
<name>A0A6G0XGH5_9STRA</name>
<comment type="caution">
    <text evidence="1">The sequence shown here is derived from an EMBL/GenBank/DDBJ whole genome shotgun (WGS) entry which is preliminary data.</text>
</comment>
<sequence>MAETEKKLRRRVYMRNMMKIYRDEFKKEMAYLREKEQQLEVQVQHLLQTRCLGGDDDSSGALPWREVSQALKEEHDEAKAKREKLLTQVMTHRRVVDNMERWVAAQMTIPVSPTTPTSTWRNTTLLGDPTSRQLGKQWIMEQMFHNTDRVFQMYQFPAMDRAHDLYDLEAVPTPNGGFQYIHRRQFDLGHPLDMLLQLYKDTVYRFMTPDAVYHNNVAAEESNDTTLRTLHNSNGEVMHLLTRAFSSGQRSVFVGQEILDDDLLPITKPKQRSRMIWFDIVPLSPTKCRLRCLYIYSNFFDNKGESLPFEEEAKGWNFDPSLHPPESLEDRFRTHVRAVAIQRFRVSRTRAEEETTARGIPTYKD</sequence>
<dbReference type="VEuPathDB" id="FungiDB:AeMF1_003093"/>
<keyword evidence="2" id="KW-1185">Reference proteome</keyword>
<reference evidence="1 2" key="1">
    <citation type="submission" date="2019-07" db="EMBL/GenBank/DDBJ databases">
        <title>Genomics analysis of Aphanomyces spp. identifies a new class of oomycete effector associated with host adaptation.</title>
        <authorList>
            <person name="Gaulin E."/>
        </authorList>
    </citation>
    <scope>NUCLEOTIDE SEQUENCE [LARGE SCALE GENOMIC DNA]</scope>
    <source>
        <strain evidence="1 2">ATCC 201684</strain>
    </source>
</reference>
<dbReference type="AlphaFoldDB" id="A0A6G0XGH5"/>
<protein>
    <recommendedName>
        <fullName evidence="3">START domain-containing protein</fullName>
    </recommendedName>
</protein>
<evidence type="ECO:0000313" key="2">
    <source>
        <dbReference type="Proteomes" id="UP000481153"/>
    </source>
</evidence>
<accession>A0A6G0XGH5</accession>
<dbReference type="OrthoDB" id="65369at2759"/>
<proteinExistence type="predicted"/>